<feature type="compositionally biased region" description="Polar residues" evidence="1">
    <location>
        <begin position="1"/>
        <end position="11"/>
    </location>
</feature>
<feature type="region of interest" description="Disordered" evidence="1">
    <location>
        <begin position="168"/>
        <end position="249"/>
    </location>
</feature>
<dbReference type="RefSeq" id="XP_013344812.1">
    <property type="nucleotide sequence ID" value="XM_013489358.1"/>
</dbReference>
<evidence type="ECO:0000313" key="2">
    <source>
        <dbReference type="EMBL" id="KEQ96458.1"/>
    </source>
</evidence>
<dbReference type="HOGENOM" id="CLU_692576_0_0_1"/>
<evidence type="ECO:0000313" key="3">
    <source>
        <dbReference type="Proteomes" id="UP000030641"/>
    </source>
</evidence>
<sequence>MPGFTPINSPAAQPLAAESSPSRLPSAAASPHTIPDCVTPEKSSKRTRKSPTHDKELLNLTRAIQKLKIQIMTAGGHVKVPPGLSDDNSMIVNIRKNGLPKVQSRQGTDYDDDELDFVICAAGWVKGAKSNWQHEVTAACVGRTCQAVRVAVLKMRKREAAKRAAERVLEATRNRDSMEDDEVATTSQTTPSMTDRQLESSQSSSIVNSDRQPKTPNPRVPSRDRSSAPTSLGPFLNFADQRSARETTRSRSEVLVESISDEDDFFVEHQKSIIGPWHGSGFEPGADDVCPNPELRRMYQIRDEMTRSGDPKWADDRNQGVAWADEPKQLLEQVRSPKYTTGLYMLADVAEFVSFDSCNAPSALGLPAGNDQGGSSTERQQLPSSSDVIAFQPMVNEE</sequence>
<feature type="compositionally biased region" description="Polar residues" evidence="1">
    <location>
        <begin position="184"/>
        <end position="210"/>
    </location>
</feature>
<organism evidence="2 3">
    <name type="scientific">Aureobasidium subglaciale (strain EXF-2481)</name>
    <name type="common">Aureobasidium pullulans var. subglaciale</name>
    <dbReference type="NCBI Taxonomy" id="1043005"/>
    <lineage>
        <taxon>Eukaryota</taxon>
        <taxon>Fungi</taxon>
        <taxon>Dikarya</taxon>
        <taxon>Ascomycota</taxon>
        <taxon>Pezizomycotina</taxon>
        <taxon>Dothideomycetes</taxon>
        <taxon>Dothideomycetidae</taxon>
        <taxon>Dothideales</taxon>
        <taxon>Saccotheciaceae</taxon>
        <taxon>Aureobasidium</taxon>
    </lineage>
</organism>
<reference evidence="2 3" key="1">
    <citation type="journal article" date="2014" name="BMC Genomics">
        <title>Genome sequencing of four Aureobasidium pullulans varieties: biotechnological potential, stress tolerance, and description of new species.</title>
        <authorList>
            <person name="Gostin Ar C."/>
            <person name="Ohm R.A."/>
            <person name="Kogej T."/>
            <person name="Sonjak S."/>
            <person name="Turk M."/>
            <person name="Zajc J."/>
            <person name="Zalar P."/>
            <person name="Grube M."/>
            <person name="Sun H."/>
            <person name="Han J."/>
            <person name="Sharma A."/>
            <person name="Chiniquy J."/>
            <person name="Ngan C.Y."/>
            <person name="Lipzen A."/>
            <person name="Barry K."/>
            <person name="Grigoriev I.V."/>
            <person name="Gunde-Cimerman N."/>
        </authorList>
    </citation>
    <scope>NUCLEOTIDE SEQUENCE [LARGE SCALE GENOMIC DNA]</scope>
    <source>
        <strain evidence="2 3">EXF-2481</strain>
    </source>
</reference>
<accession>A0A074YF61</accession>
<feature type="compositionally biased region" description="Basic and acidic residues" evidence="1">
    <location>
        <begin position="168"/>
        <end position="177"/>
    </location>
</feature>
<feature type="region of interest" description="Disordered" evidence="1">
    <location>
        <begin position="363"/>
        <end position="398"/>
    </location>
</feature>
<keyword evidence="3" id="KW-1185">Reference proteome</keyword>
<dbReference type="OrthoDB" id="3923891at2759"/>
<feature type="compositionally biased region" description="Polar residues" evidence="1">
    <location>
        <begin position="373"/>
        <end position="387"/>
    </location>
</feature>
<feature type="compositionally biased region" description="Low complexity" evidence="1">
    <location>
        <begin position="14"/>
        <end position="31"/>
    </location>
</feature>
<dbReference type="InParanoid" id="A0A074YF61"/>
<evidence type="ECO:0000256" key="1">
    <source>
        <dbReference type="SAM" id="MobiDB-lite"/>
    </source>
</evidence>
<name>A0A074YF61_AURSE</name>
<dbReference type="GeneID" id="25366375"/>
<dbReference type="AlphaFoldDB" id="A0A074YF61"/>
<dbReference type="Proteomes" id="UP000030641">
    <property type="component" value="Unassembled WGS sequence"/>
</dbReference>
<protein>
    <submittedName>
        <fullName evidence="2">Uncharacterized protein</fullName>
    </submittedName>
</protein>
<dbReference type="EMBL" id="KL584756">
    <property type="protein sequence ID" value="KEQ96458.1"/>
    <property type="molecule type" value="Genomic_DNA"/>
</dbReference>
<proteinExistence type="predicted"/>
<gene>
    <name evidence="2" type="ORF">AUEXF2481DRAFT_3952</name>
</gene>
<feature type="region of interest" description="Disordered" evidence="1">
    <location>
        <begin position="1"/>
        <end position="55"/>
    </location>
</feature>